<feature type="compositionally biased region" description="Low complexity" evidence="7">
    <location>
        <begin position="170"/>
        <end position="181"/>
    </location>
</feature>
<dbReference type="GO" id="GO:0019838">
    <property type="term" value="F:growth factor binding"/>
    <property type="evidence" value="ECO:0007669"/>
    <property type="project" value="UniProtKB-KW"/>
</dbReference>
<keyword evidence="5" id="KW-1015">Disulfide bond</keyword>
<feature type="chain" id="PRO_5034700182" evidence="8">
    <location>
        <begin position="26"/>
        <end position="220"/>
    </location>
</feature>
<gene>
    <name evidence="9" type="primary">fgfbp1b</name>
</gene>
<dbReference type="InterPro" id="IPR010510">
    <property type="entry name" value="FGF1-bd"/>
</dbReference>
<dbReference type="Ensembl" id="ENSGWIT00000042421.1">
    <property type="protein sequence ID" value="ENSGWIP00000038995.1"/>
    <property type="gene ID" value="ENSGWIG00000019861.1"/>
</dbReference>
<dbReference type="PANTHER" id="PTHR15258">
    <property type="entry name" value="FGF BINDING PROTEIN-RELATED"/>
    <property type="match status" value="1"/>
</dbReference>
<feature type="signal peptide" evidence="8">
    <location>
        <begin position="1"/>
        <end position="25"/>
    </location>
</feature>
<keyword evidence="4 8" id="KW-0732">Signal</keyword>
<comment type="similarity">
    <text evidence="2">Belongs to the fibroblast growth factor-binding protein family.</text>
</comment>
<protein>
    <submittedName>
        <fullName evidence="9">Fibroblast growth factor-binding protein 1-like</fullName>
    </submittedName>
</protein>
<dbReference type="Pfam" id="PF06473">
    <property type="entry name" value="FGF-BP1"/>
    <property type="match status" value="1"/>
</dbReference>
<evidence type="ECO:0000256" key="7">
    <source>
        <dbReference type="SAM" id="MobiDB-lite"/>
    </source>
</evidence>
<evidence type="ECO:0000256" key="5">
    <source>
        <dbReference type="ARBA" id="ARBA00023157"/>
    </source>
</evidence>
<keyword evidence="3" id="KW-0964">Secreted</keyword>
<dbReference type="GeneID" id="114463552"/>
<comment type="subcellular location">
    <subcellularLocation>
        <location evidence="1">Secreted</location>
    </subcellularLocation>
</comment>
<evidence type="ECO:0000256" key="1">
    <source>
        <dbReference type="ARBA" id="ARBA00004613"/>
    </source>
</evidence>
<evidence type="ECO:0000256" key="2">
    <source>
        <dbReference type="ARBA" id="ARBA00008326"/>
    </source>
</evidence>
<sequence>MQWFLSVAPWLLLAFLGQHVSLSLGGGGADSSASLSILAQRSSAKVSGRGKFSINAKMQCTWSSRDTGESVKIRVKCENPEARVIGGVTDMECDYNGTPRQCPGFMSNPRGFWKQVSRSFRKLKGKTCKDQRALVRAGMCKRAPRGAHFKLDIYSSVSSGQSGGGDTFIPPRASTSTSAPPGTNCSSSRGKHQKTAEEHCSSQWTSVCAFLLSILQSDDC</sequence>
<proteinExistence type="inferred from homology"/>
<dbReference type="GO" id="GO:0005576">
    <property type="term" value="C:extracellular region"/>
    <property type="evidence" value="ECO:0007669"/>
    <property type="project" value="UniProtKB-SubCell"/>
</dbReference>
<dbReference type="CTD" id="101886353"/>
<accession>A0A8C5H3G8</accession>
<evidence type="ECO:0000256" key="6">
    <source>
        <dbReference type="ARBA" id="ARBA00023183"/>
    </source>
</evidence>
<evidence type="ECO:0000313" key="10">
    <source>
        <dbReference type="Proteomes" id="UP000694680"/>
    </source>
</evidence>
<feature type="region of interest" description="Disordered" evidence="7">
    <location>
        <begin position="158"/>
        <end position="190"/>
    </location>
</feature>
<dbReference type="PANTHER" id="PTHR15258:SF2">
    <property type="entry name" value="FIBROBLAST GROWTH FACTOR-BINDING PROTEIN 1"/>
    <property type="match status" value="1"/>
</dbReference>
<evidence type="ECO:0000313" key="9">
    <source>
        <dbReference type="Ensembl" id="ENSGWIP00000038995.1"/>
    </source>
</evidence>
<evidence type="ECO:0000256" key="8">
    <source>
        <dbReference type="SAM" id="SignalP"/>
    </source>
</evidence>
<keyword evidence="6" id="KW-0340">Growth factor binding</keyword>
<reference evidence="9" key="3">
    <citation type="submission" date="2025-09" db="UniProtKB">
        <authorList>
            <consortium name="Ensembl"/>
        </authorList>
    </citation>
    <scope>IDENTIFICATION</scope>
</reference>
<dbReference type="RefSeq" id="XP_028302992.1">
    <property type="nucleotide sequence ID" value="XM_028447191.1"/>
</dbReference>
<dbReference type="AlphaFoldDB" id="A0A8C5H3G8"/>
<evidence type="ECO:0000256" key="4">
    <source>
        <dbReference type="ARBA" id="ARBA00022729"/>
    </source>
</evidence>
<dbReference type="OrthoDB" id="8875908at2759"/>
<keyword evidence="10" id="KW-1185">Reference proteome</keyword>
<dbReference type="GO" id="GO:0007267">
    <property type="term" value="P:cell-cell signaling"/>
    <property type="evidence" value="ECO:0007669"/>
    <property type="project" value="TreeGrafter"/>
</dbReference>
<reference evidence="9" key="2">
    <citation type="submission" date="2025-08" db="UniProtKB">
        <authorList>
            <consortium name="Ensembl"/>
        </authorList>
    </citation>
    <scope>IDENTIFICATION</scope>
</reference>
<name>A0A8C5H3G8_GOUWI</name>
<dbReference type="Proteomes" id="UP000694680">
    <property type="component" value="Chromosome 1"/>
</dbReference>
<reference evidence="9" key="1">
    <citation type="submission" date="2020-06" db="EMBL/GenBank/DDBJ databases">
        <authorList>
            <consortium name="Wellcome Sanger Institute Data Sharing"/>
        </authorList>
    </citation>
    <scope>NUCLEOTIDE SEQUENCE [LARGE SCALE GENOMIC DNA]</scope>
</reference>
<evidence type="ECO:0000256" key="3">
    <source>
        <dbReference type="ARBA" id="ARBA00022525"/>
    </source>
</evidence>
<organism evidence="9 10">
    <name type="scientific">Gouania willdenowi</name>
    <name type="common">Blunt-snouted clingfish</name>
    <name type="synonym">Lepadogaster willdenowi</name>
    <dbReference type="NCBI Taxonomy" id="441366"/>
    <lineage>
        <taxon>Eukaryota</taxon>
        <taxon>Metazoa</taxon>
        <taxon>Chordata</taxon>
        <taxon>Craniata</taxon>
        <taxon>Vertebrata</taxon>
        <taxon>Euteleostomi</taxon>
        <taxon>Actinopterygii</taxon>
        <taxon>Neopterygii</taxon>
        <taxon>Teleostei</taxon>
        <taxon>Neoteleostei</taxon>
        <taxon>Acanthomorphata</taxon>
        <taxon>Ovalentaria</taxon>
        <taxon>Blenniimorphae</taxon>
        <taxon>Blenniiformes</taxon>
        <taxon>Gobiesocoidei</taxon>
        <taxon>Gobiesocidae</taxon>
        <taxon>Gobiesocinae</taxon>
        <taxon>Gouania</taxon>
    </lineage>
</organism>